<evidence type="ECO:0000313" key="2">
    <source>
        <dbReference type="EMBL" id="MED6116555.1"/>
    </source>
</evidence>
<name>A0ABU6QXP4_9FABA</name>
<dbReference type="EMBL" id="JASCZI010002953">
    <property type="protein sequence ID" value="MED6116555.1"/>
    <property type="molecule type" value="Genomic_DNA"/>
</dbReference>
<evidence type="ECO:0000256" key="1">
    <source>
        <dbReference type="SAM" id="MobiDB-lite"/>
    </source>
</evidence>
<feature type="compositionally biased region" description="Basic residues" evidence="1">
    <location>
        <begin position="1"/>
        <end position="11"/>
    </location>
</feature>
<protein>
    <submittedName>
        <fullName evidence="2">Uncharacterized protein</fullName>
    </submittedName>
</protein>
<organism evidence="2 3">
    <name type="scientific">Stylosanthes scabra</name>
    <dbReference type="NCBI Taxonomy" id="79078"/>
    <lineage>
        <taxon>Eukaryota</taxon>
        <taxon>Viridiplantae</taxon>
        <taxon>Streptophyta</taxon>
        <taxon>Embryophyta</taxon>
        <taxon>Tracheophyta</taxon>
        <taxon>Spermatophyta</taxon>
        <taxon>Magnoliopsida</taxon>
        <taxon>eudicotyledons</taxon>
        <taxon>Gunneridae</taxon>
        <taxon>Pentapetalae</taxon>
        <taxon>rosids</taxon>
        <taxon>fabids</taxon>
        <taxon>Fabales</taxon>
        <taxon>Fabaceae</taxon>
        <taxon>Papilionoideae</taxon>
        <taxon>50 kb inversion clade</taxon>
        <taxon>dalbergioids sensu lato</taxon>
        <taxon>Dalbergieae</taxon>
        <taxon>Pterocarpus clade</taxon>
        <taxon>Stylosanthes</taxon>
    </lineage>
</organism>
<dbReference type="Proteomes" id="UP001341840">
    <property type="component" value="Unassembled WGS sequence"/>
</dbReference>
<feature type="region of interest" description="Disordered" evidence="1">
    <location>
        <begin position="1"/>
        <end position="26"/>
    </location>
</feature>
<evidence type="ECO:0000313" key="3">
    <source>
        <dbReference type="Proteomes" id="UP001341840"/>
    </source>
</evidence>
<accession>A0ABU6QXP4</accession>
<comment type="caution">
    <text evidence="2">The sequence shown here is derived from an EMBL/GenBank/DDBJ whole genome shotgun (WGS) entry which is preliminary data.</text>
</comment>
<sequence>MGRTKSTAKRARQGETSMEQPPQDHPMARFFTNLVDFNNYIINFSPRKEITPRYLSMSLLDTQNFHNVRRILSRQRLDIFVALRDRFYPDLVAIAYSTMTIDSNEENPSQFTINFSLGNNKYELNVGEFCHLTHLNWRGTIFKGGDNPPSDWNFNRIEACHYFNLDPNSGNKIPIKPMNDEYRLLHYLLVWVILPRTHNHGVVMDDDLVILWAMKIQEGSTTLGLPYVILWTKIFKHLNIDLSNSIEKGLKETNCIKLTTLHKMGRGGIAIQGHGNQAQPQVQEEEMQDQAQDVQGQEQPYEHIGSSNVQEPSMLDLMQELQRINSNITRSQEENQRNFTRMDRQFARLNRQVEGVYAHLGIPQPPQENEDED</sequence>
<reference evidence="2 3" key="1">
    <citation type="journal article" date="2023" name="Plants (Basel)">
        <title>Bridging the Gap: Combining Genomics and Transcriptomics Approaches to Understand Stylosanthes scabra, an Orphan Legume from the Brazilian Caatinga.</title>
        <authorList>
            <person name="Ferreira-Neto J.R.C."/>
            <person name="da Silva M.D."/>
            <person name="Binneck E."/>
            <person name="de Melo N.F."/>
            <person name="da Silva R.H."/>
            <person name="de Melo A.L.T.M."/>
            <person name="Pandolfi V."/>
            <person name="Bustamante F.O."/>
            <person name="Brasileiro-Vidal A.C."/>
            <person name="Benko-Iseppon A.M."/>
        </authorList>
    </citation>
    <scope>NUCLEOTIDE SEQUENCE [LARGE SCALE GENOMIC DNA]</scope>
    <source>
        <tissue evidence="2">Leaves</tissue>
    </source>
</reference>
<gene>
    <name evidence="2" type="ORF">PIB30_101341</name>
</gene>
<proteinExistence type="predicted"/>
<keyword evidence="3" id="KW-1185">Reference proteome</keyword>